<dbReference type="RefSeq" id="WP_416068833.1">
    <property type="nucleotide sequence ID" value="NZ_CP027749.1"/>
</dbReference>
<protein>
    <submittedName>
        <fullName evidence="1">Uncharacterized protein</fullName>
    </submittedName>
</protein>
<dbReference type="AlphaFoldDB" id="A0AAD0ZFA3"/>
<sequence>MNRYMPITGHDCNIPSLLIDTQAPVDVLHDAAAYRIRAVTQLLESFSIAEASHREPVVLQELTLVCTILLRDGCDGTAVARANFALNSNGRCYAAQTFKELKI</sequence>
<name>A0AAD0ZFA3_9PSED</name>
<proteinExistence type="predicted"/>
<dbReference type="Proteomes" id="UP000280455">
    <property type="component" value="Chromosome"/>
</dbReference>
<evidence type="ECO:0000313" key="2">
    <source>
        <dbReference type="Proteomes" id="UP000280455"/>
    </source>
</evidence>
<gene>
    <name evidence="1" type="ORF">C4K07_1558</name>
</gene>
<organism evidence="1 2">
    <name type="scientific">Pseudomonas chlororaphis subsp. aureofaciens</name>
    <dbReference type="NCBI Taxonomy" id="587851"/>
    <lineage>
        <taxon>Bacteria</taxon>
        <taxon>Pseudomonadati</taxon>
        <taxon>Pseudomonadota</taxon>
        <taxon>Gammaproteobacteria</taxon>
        <taxon>Pseudomonadales</taxon>
        <taxon>Pseudomonadaceae</taxon>
        <taxon>Pseudomonas</taxon>
    </lineage>
</organism>
<dbReference type="EMBL" id="CP027750">
    <property type="protein sequence ID" value="AZE28358.1"/>
    <property type="molecule type" value="Genomic_DNA"/>
</dbReference>
<accession>A0AAD0ZFA3</accession>
<evidence type="ECO:0000313" key="1">
    <source>
        <dbReference type="EMBL" id="AZE28358.1"/>
    </source>
</evidence>
<reference evidence="1 2" key="1">
    <citation type="submission" date="2018-03" db="EMBL/GenBank/DDBJ databases">
        <title>Diversity of phytobeneficial traits revealed by whole-genome analysis of worldwide-isolated phenazine-producing Pseudomonas spp.</title>
        <authorList>
            <person name="Biessy A."/>
            <person name="Novinscak A."/>
            <person name="Blom J."/>
            <person name="Leger G."/>
            <person name="Thomashow L.S."/>
            <person name="Cazorla F.M."/>
            <person name="Josic D."/>
            <person name="Filion M."/>
        </authorList>
    </citation>
    <scope>NUCLEOTIDE SEQUENCE [LARGE SCALE GENOMIC DNA]</scope>
    <source>
        <strain evidence="1 2">ChPhzS24</strain>
    </source>
</reference>